<protein>
    <submittedName>
        <fullName evidence="2">MoaF C-terminal domain-containing protein</fullName>
    </submittedName>
</protein>
<feature type="domain" description="MoaF-like" evidence="1">
    <location>
        <begin position="4"/>
        <end position="89"/>
    </location>
</feature>
<reference evidence="2 3" key="1">
    <citation type="submission" date="2024-09" db="EMBL/GenBank/DDBJ databases">
        <authorList>
            <person name="Sun Q."/>
            <person name="Mori K."/>
        </authorList>
    </citation>
    <scope>NUCLEOTIDE SEQUENCE [LARGE SCALE GENOMIC DNA]</scope>
    <source>
        <strain evidence="2 3">CGMCC 1.15906</strain>
    </source>
</reference>
<accession>A0ABV6R0M2</accession>
<dbReference type="Pfam" id="PF22036">
    <property type="entry name" value="MoaF_like"/>
    <property type="match status" value="1"/>
</dbReference>
<dbReference type="InterPro" id="IPR053892">
    <property type="entry name" value="MoaF-like"/>
</dbReference>
<dbReference type="Proteomes" id="UP001589890">
    <property type="component" value="Unassembled WGS sequence"/>
</dbReference>
<keyword evidence="3" id="KW-1185">Reference proteome</keyword>
<evidence type="ECO:0000259" key="1">
    <source>
        <dbReference type="Pfam" id="PF22036"/>
    </source>
</evidence>
<proteinExistence type="predicted"/>
<evidence type="ECO:0000313" key="2">
    <source>
        <dbReference type="EMBL" id="MFC0629392.1"/>
    </source>
</evidence>
<dbReference type="RefSeq" id="WP_380057392.1">
    <property type="nucleotide sequence ID" value="NZ_JBHLTC010000053.1"/>
</dbReference>
<dbReference type="InterPro" id="IPR012674">
    <property type="entry name" value="Calycin"/>
</dbReference>
<dbReference type="EMBL" id="JBHLTC010000053">
    <property type="protein sequence ID" value="MFC0629392.1"/>
    <property type="molecule type" value="Genomic_DNA"/>
</dbReference>
<dbReference type="Gene3D" id="2.40.128.20">
    <property type="match status" value="1"/>
</dbReference>
<comment type="caution">
    <text evidence="2">The sequence shown here is derived from an EMBL/GenBank/DDBJ whole genome shotgun (WGS) entry which is preliminary data.</text>
</comment>
<dbReference type="SUPFAM" id="SSF50814">
    <property type="entry name" value="Lipocalins"/>
    <property type="match status" value="1"/>
</dbReference>
<organism evidence="2 3">
    <name type="scientific">Kribbella deserti</name>
    <dbReference type="NCBI Taxonomy" id="1926257"/>
    <lineage>
        <taxon>Bacteria</taxon>
        <taxon>Bacillati</taxon>
        <taxon>Actinomycetota</taxon>
        <taxon>Actinomycetes</taxon>
        <taxon>Propionibacteriales</taxon>
        <taxon>Kribbellaceae</taxon>
        <taxon>Kribbella</taxon>
    </lineage>
</organism>
<evidence type="ECO:0000313" key="3">
    <source>
        <dbReference type="Proteomes" id="UP001589890"/>
    </source>
</evidence>
<name>A0ABV6R0M2_9ACTN</name>
<gene>
    <name evidence="2" type="ORF">ACFFGN_35330</name>
</gene>
<sequence length="106" mass="11830">MKLIGHRVRVSYDSGAEYQVEYLSADKLRWSAVAGPTTGNSGIEEPTILELRDGVYWLNWLEADGTSISQVLDLNDLSLSEFSTYTTDTGDREKSFQQPAVVVLEQ</sequence>